<keyword evidence="2" id="KW-1133">Transmembrane helix</keyword>
<dbReference type="Proteomes" id="UP000010478">
    <property type="component" value="Chromosome"/>
</dbReference>
<evidence type="ECO:0008006" key="5">
    <source>
        <dbReference type="Google" id="ProtNLM"/>
    </source>
</evidence>
<name>K9VBZ5_9CYAN</name>
<keyword evidence="4" id="KW-1185">Reference proteome</keyword>
<sequence length="218" mass="23887" precursor="true">MTHNNNRTTTIRYLLITSGVLAIGGLGYLAYTMLHQPNEVRYYESEQQCIVDAANQSNGFTKEQCQAQFRYAMQEYERITPVYRTQSECQEDTASICSQVSNSSVATPGWRPEFGGFYFTDDVDDDDAPPTAVNGVNGGSYTVYPVQPVYRSHIGIVTPDRTLITRPLQGIPLDSPYFSSSRDTPNRPPGHAARGTIKGRGSFGNAVRSTAPLGSGGK</sequence>
<dbReference type="KEGG" id="oni:Osc7112_0863"/>
<gene>
    <name evidence="3" type="ORF">Osc7112_0863</name>
</gene>
<evidence type="ECO:0000313" key="4">
    <source>
        <dbReference type="Proteomes" id="UP000010478"/>
    </source>
</evidence>
<feature type="transmembrane region" description="Helical" evidence="2">
    <location>
        <begin position="12"/>
        <end position="31"/>
    </location>
</feature>
<reference evidence="3 4" key="1">
    <citation type="submission" date="2012-05" db="EMBL/GenBank/DDBJ databases">
        <title>Finished chromosome of genome of Oscillatoria sp. PCC 7112.</title>
        <authorList>
            <consortium name="US DOE Joint Genome Institute"/>
            <person name="Gugger M."/>
            <person name="Coursin T."/>
            <person name="Rippka R."/>
            <person name="Tandeau De Marsac N."/>
            <person name="Huntemann M."/>
            <person name="Wei C.-L."/>
            <person name="Han J."/>
            <person name="Detter J.C."/>
            <person name="Han C."/>
            <person name="Tapia R."/>
            <person name="Davenport K."/>
            <person name="Daligault H."/>
            <person name="Erkkila T."/>
            <person name="Gu W."/>
            <person name="Munk A.C.C."/>
            <person name="Teshima H."/>
            <person name="Xu Y."/>
            <person name="Chain P."/>
            <person name="Chen A."/>
            <person name="Krypides N."/>
            <person name="Mavromatis K."/>
            <person name="Markowitz V."/>
            <person name="Szeto E."/>
            <person name="Ivanova N."/>
            <person name="Mikhailova N."/>
            <person name="Ovchinnikova G."/>
            <person name="Pagani I."/>
            <person name="Pati A."/>
            <person name="Goodwin L."/>
            <person name="Peters L."/>
            <person name="Pitluck S."/>
            <person name="Woyke T."/>
            <person name="Kerfeld C."/>
        </authorList>
    </citation>
    <scope>NUCLEOTIDE SEQUENCE [LARGE SCALE GENOMIC DNA]</scope>
    <source>
        <strain evidence="3 4">PCC 7112</strain>
    </source>
</reference>
<protein>
    <recommendedName>
        <fullName evidence="5">DUF1190 domain-containing protein</fullName>
    </recommendedName>
</protein>
<keyword evidence="2" id="KW-0812">Transmembrane</keyword>
<evidence type="ECO:0000256" key="2">
    <source>
        <dbReference type="SAM" id="Phobius"/>
    </source>
</evidence>
<dbReference type="OrthoDB" id="7361974at2"/>
<dbReference type="AlphaFoldDB" id="K9VBZ5"/>
<accession>K9VBZ5</accession>
<dbReference type="eggNOG" id="COG5463">
    <property type="taxonomic scope" value="Bacteria"/>
</dbReference>
<dbReference type="HOGENOM" id="CLU_1265899_0_0_3"/>
<evidence type="ECO:0000256" key="1">
    <source>
        <dbReference type="SAM" id="MobiDB-lite"/>
    </source>
</evidence>
<dbReference type="Pfam" id="PF06693">
    <property type="entry name" value="DUF1190"/>
    <property type="match status" value="1"/>
</dbReference>
<feature type="region of interest" description="Disordered" evidence="1">
    <location>
        <begin position="174"/>
        <end position="218"/>
    </location>
</feature>
<dbReference type="InterPro" id="IPR009576">
    <property type="entry name" value="Biofilm_formation_YgiB"/>
</dbReference>
<evidence type="ECO:0000313" key="3">
    <source>
        <dbReference type="EMBL" id="AFZ05441.1"/>
    </source>
</evidence>
<organism evidence="3 4">
    <name type="scientific">Phormidium nigroviride PCC 7112</name>
    <dbReference type="NCBI Taxonomy" id="179408"/>
    <lineage>
        <taxon>Bacteria</taxon>
        <taxon>Bacillati</taxon>
        <taxon>Cyanobacteriota</taxon>
        <taxon>Cyanophyceae</taxon>
        <taxon>Oscillatoriophycideae</taxon>
        <taxon>Oscillatoriales</taxon>
        <taxon>Oscillatoriaceae</taxon>
        <taxon>Phormidium</taxon>
    </lineage>
</organism>
<keyword evidence="2" id="KW-0472">Membrane</keyword>
<dbReference type="STRING" id="179408.Osc7112_0863"/>
<dbReference type="EMBL" id="CP003614">
    <property type="protein sequence ID" value="AFZ05441.1"/>
    <property type="molecule type" value="Genomic_DNA"/>
</dbReference>
<dbReference type="RefSeq" id="WP_015174769.1">
    <property type="nucleotide sequence ID" value="NC_019729.1"/>
</dbReference>
<proteinExistence type="predicted"/>